<proteinExistence type="predicted"/>
<comment type="caution">
    <text evidence="2">The sequence shown here is derived from an EMBL/GenBank/DDBJ whole genome shotgun (WGS) entry which is preliminary data.</text>
</comment>
<dbReference type="PANTHER" id="PTHR38765">
    <property type="entry name" value="DUF484 DOMAIN-CONTAINING PROTEIN"/>
    <property type="match status" value="1"/>
</dbReference>
<reference evidence="2 3" key="1">
    <citation type="submission" date="2018-09" db="EMBL/GenBank/DDBJ databases">
        <title>Phylogeny of the Shewanellaceae, and recommendation for two new genera, Pseudoshewanella and Parashewanella.</title>
        <authorList>
            <person name="Wang G."/>
        </authorList>
    </citation>
    <scope>NUCLEOTIDE SEQUENCE [LARGE SCALE GENOMIC DNA]</scope>
    <source>
        <strain evidence="2 3">C51</strain>
    </source>
</reference>
<dbReference type="Pfam" id="PF04340">
    <property type="entry name" value="DUF484"/>
    <property type="match status" value="1"/>
</dbReference>
<keyword evidence="1" id="KW-0175">Coiled coil</keyword>
<dbReference type="AlphaFoldDB" id="A0A3L8PZR9"/>
<dbReference type="RefSeq" id="WP_121838434.1">
    <property type="nucleotide sequence ID" value="NZ_ML014767.1"/>
</dbReference>
<dbReference type="PANTHER" id="PTHR38765:SF1">
    <property type="entry name" value="DUF484 DOMAIN-CONTAINING PROTEIN"/>
    <property type="match status" value="1"/>
</dbReference>
<evidence type="ECO:0000313" key="2">
    <source>
        <dbReference type="EMBL" id="RLV60279.1"/>
    </source>
</evidence>
<protein>
    <submittedName>
        <fullName evidence="2">DUF484 family protein</fullName>
    </submittedName>
</protein>
<dbReference type="InterPro" id="IPR007435">
    <property type="entry name" value="DUF484"/>
</dbReference>
<evidence type="ECO:0000256" key="1">
    <source>
        <dbReference type="SAM" id="Coils"/>
    </source>
</evidence>
<evidence type="ECO:0000313" key="3">
    <source>
        <dbReference type="Proteomes" id="UP000281474"/>
    </source>
</evidence>
<accession>A0A3L8PZR9</accession>
<dbReference type="Gene3D" id="3.30.450.40">
    <property type="match status" value="1"/>
</dbReference>
<organism evidence="2 3">
    <name type="scientific">Parashewanella curva</name>
    <dbReference type="NCBI Taxonomy" id="2338552"/>
    <lineage>
        <taxon>Bacteria</taxon>
        <taxon>Pseudomonadati</taxon>
        <taxon>Pseudomonadota</taxon>
        <taxon>Gammaproteobacteria</taxon>
        <taxon>Alteromonadales</taxon>
        <taxon>Shewanellaceae</taxon>
        <taxon>Parashewanella</taxon>
    </lineage>
</organism>
<feature type="coiled-coil region" evidence="1">
    <location>
        <begin position="51"/>
        <end position="78"/>
    </location>
</feature>
<dbReference type="Proteomes" id="UP000281474">
    <property type="component" value="Unassembled WGS sequence"/>
</dbReference>
<keyword evidence="3" id="KW-1185">Reference proteome</keyword>
<sequence length="217" mass="24786">MTSALTPKEKICAELDEQLVYEYLSDHPDFFNRYPNLLHTLKLPHQQRGTVSIVERQQETLRQRVVQLEEEITALMSAATNNERIFRFNSQLVLDLYKCDDFDTLKQTLSTALKSEFGFSNVRLIAVQDIDTEMMTLWNKRMHSGYYLGRLTQTESQKLFGSQVGSVALSKLTPKSGCDKVILAIASPNAAHFTPDMDTLFLEQLKTIITLKLSSFQ</sequence>
<dbReference type="InterPro" id="IPR029016">
    <property type="entry name" value="GAF-like_dom_sf"/>
</dbReference>
<gene>
    <name evidence="2" type="ORF">D5018_07750</name>
</gene>
<name>A0A3L8PZR9_9GAMM</name>
<dbReference type="EMBL" id="QZEI01000018">
    <property type="protein sequence ID" value="RLV60279.1"/>
    <property type="molecule type" value="Genomic_DNA"/>
</dbReference>
<dbReference type="OrthoDB" id="8525200at2"/>